<protein>
    <submittedName>
        <fullName evidence="1">Uncharacterized protein</fullName>
    </submittedName>
</protein>
<name>A0ACC3SKX5_9PEZI</name>
<organism evidence="1 2">
    <name type="scientific">Zalaria obscura</name>
    <dbReference type="NCBI Taxonomy" id="2024903"/>
    <lineage>
        <taxon>Eukaryota</taxon>
        <taxon>Fungi</taxon>
        <taxon>Dikarya</taxon>
        <taxon>Ascomycota</taxon>
        <taxon>Pezizomycotina</taxon>
        <taxon>Dothideomycetes</taxon>
        <taxon>Dothideomycetidae</taxon>
        <taxon>Dothideales</taxon>
        <taxon>Zalariaceae</taxon>
        <taxon>Zalaria</taxon>
    </lineage>
</organism>
<gene>
    <name evidence="1" type="ORF">M8818_002656</name>
</gene>
<accession>A0ACC3SKX5</accession>
<dbReference type="Proteomes" id="UP001320706">
    <property type="component" value="Unassembled WGS sequence"/>
</dbReference>
<comment type="caution">
    <text evidence="1">The sequence shown here is derived from an EMBL/GenBank/DDBJ whole genome shotgun (WGS) entry which is preliminary data.</text>
</comment>
<evidence type="ECO:0000313" key="1">
    <source>
        <dbReference type="EMBL" id="KAK8213357.1"/>
    </source>
</evidence>
<proteinExistence type="predicted"/>
<keyword evidence="2" id="KW-1185">Reference proteome</keyword>
<sequence length="207" mass="22297">MTMESTLSTGGLTSNDLQLFVDSLASYLKWVELAQSSVKRLSTHILGNNGSSEIDHNTDVGEMGPPAEVSQVPDVETEGMGCSTGASQLAKKSLPDSAVKSKFRPLSKQLAKMDSQMATFQQYATGQVKAAATAAQMRSVVGTLIIVNDTYAKISELFNPVTKLTETLRVVGTNVGPPQSSNTDAANFEEEFALWQQAVEKMHAWCF</sequence>
<evidence type="ECO:0000313" key="2">
    <source>
        <dbReference type="Proteomes" id="UP001320706"/>
    </source>
</evidence>
<reference evidence="1" key="1">
    <citation type="submission" date="2024-02" db="EMBL/GenBank/DDBJ databases">
        <title>Metagenome Assembled Genome of Zalaria obscura JY119.</title>
        <authorList>
            <person name="Vighnesh L."/>
            <person name="Jagadeeshwari U."/>
            <person name="Venkata Ramana C."/>
            <person name="Sasikala C."/>
        </authorList>
    </citation>
    <scope>NUCLEOTIDE SEQUENCE</scope>
    <source>
        <strain evidence="1">JY119</strain>
    </source>
</reference>
<dbReference type="EMBL" id="JAMKPW020000011">
    <property type="protein sequence ID" value="KAK8213357.1"/>
    <property type="molecule type" value="Genomic_DNA"/>
</dbReference>